<organism evidence="2 3">
    <name type="scientific">[Lactobacillus] rogosae</name>
    <dbReference type="NCBI Taxonomy" id="706562"/>
    <lineage>
        <taxon>Bacteria</taxon>
        <taxon>Bacillati</taxon>
        <taxon>Bacillota</taxon>
        <taxon>Clostridia</taxon>
        <taxon>Lachnospirales</taxon>
        <taxon>Lachnospiraceae</taxon>
        <taxon>Lachnospira</taxon>
    </lineage>
</organism>
<feature type="domain" description="N-acetyltransferase" evidence="1">
    <location>
        <begin position="20"/>
        <end position="197"/>
    </location>
</feature>
<dbReference type="Proteomes" id="UP001442364">
    <property type="component" value="Unassembled WGS sequence"/>
</dbReference>
<dbReference type="RefSeq" id="WP_349153742.1">
    <property type="nucleotide sequence ID" value="NZ_DAWDAH010000015.1"/>
</dbReference>
<evidence type="ECO:0000313" key="3">
    <source>
        <dbReference type="Proteomes" id="UP001442364"/>
    </source>
</evidence>
<dbReference type="SUPFAM" id="SSF55729">
    <property type="entry name" value="Acyl-CoA N-acyltransferases (Nat)"/>
    <property type="match status" value="1"/>
</dbReference>
<keyword evidence="2" id="KW-0012">Acyltransferase</keyword>
<proteinExistence type="predicted"/>
<evidence type="ECO:0000313" key="2">
    <source>
        <dbReference type="EMBL" id="MEQ2380153.1"/>
    </source>
</evidence>
<dbReference type="EMBL" id="JBBMER010000007">
    <property type="protein sequence ID" value="MEQ2380153.1"/>
    <property type="molecule type" value="Genomic_DNA"/>
</dbReference>
<dbReference type="PROSITE" id="PS51186">
    <property type="entry name" value="GNAT"/>
    <property type="match status" value="1"/>
</dbReference>
<dbReference type="Pfam" id="PF00583">
    <property type="entry name" value="Acetyltransf_1"/>
    <property type="match status" value="1"/>
</dbReference>
<gene>
    <name evidence="2" type="ORF">WMO14_09710</name>
</gene>
<dbReference type="Gene3D" id="3.40.630.30">
    <property type="match status" value="1"/>
</dbReference>
<comment type="caution">
    <text evidence="2">The sequence shown here is derived from an EMBL/GenBank/DDBJ whole genome shotgun (WGS) entry which is preliminary data.</text>
</comment>
<keyword evidence="3" id="KW-1185">Reference proteome</keyword>
<name>A0ABV1BYW4_9FIRM</name>
<dbReference type="InterPro" id="IPR016181">
    <property type="entry name" value="Acyl_CoA_acyltransferase"/>
</dbReference>
<dbReference type="EC" id="2.3.1.-" evidence="2"/>
<evidence type="ECO:0000259" key="1">
    <source>
        <dbReference type="PROSITE" id="PS51186"/>
    </source>
</evidence>
<protein>
    <submittedName>
        <fullName evidence="2">GNAT family N-acetyltransferase</fullName>
        <ecNumber evidence="2">2.3.1.-</ecNumber>
    </submittedName>
</protein>
<sequence>MNNISVRINNTDTQDNANGLYIRILETDEITDIYNEHIVTDFPASEVKPLSQMLRKREQGQYFVYGMFEDNGELAGYAYFIKCSNKDVYLLDYLAIVKNKRSKHLGSTFLQELKNIAVNDDRLLMLEVENPDYADEGAAKDYMIKRIGFYKKNGMKLSNTSCYFLGNEYRILYAGDEVEDDYMDEITDTVYRDFFGDQFVDMNVRFH</sequence>
<dbReference type="InterPro" id="IPR000182">
    <property type="entry name" value="GNAT_dom"/>
</dbReference>
<reference evidence="2 3" key="1">
    <citation type="submission" date="2024-03" db="EMBL/GenBank/DDBJ databases">
        <title>Human intestinal bacterial collection.</title>
        <authorList>
            <person name="Pauvert C."/>
            <person name="Hitch T.C.A."/>
            <person name="Clavel T."/>
        </authorList>
    </citation>
    <scope>NUCLEOTIDE SEQUENCE [LARGE SCALE GENOMIC DNA]</scope>
    <source>
        <strain evidence="2 3">CLA-AA-H255</strain>
    </source>
</reference>
<accession>A0ABV1BYW4</accession>
<keyword evidence="2" id="KW-0808">Transferase</keyword>
<dbReference type="GO" id="GO:0016746">
    <property type="term" value="F:acyltransferase activity"/>
    <property type="evidence" value="ECO:0007669"/>
    <property type="project" value="UniProtKB-KW"/>
</dbReference>